<sequence length="134" mass="14925">MLWPLGSLAGFRKLQRLHASLRTLVGHEAAQATPGTFEDGNDQSNSGTLQPLREQAISFVESLPECLQELAMRNCEDTVYAVLGVLFESIRKGKLQNLTAMRLPRRIGMKIDTKEAIRCAEEGKALGIRVRYIL</sequence>
<gene>
    <name evidence="1" type="ORF">NA56DRAFT_117116</name>
</gene>
<reference evidence="1 2" key="1">
    <citation type="submission" date="2016-05" db="EMBL/GenBank/DDBJ databases">
        <title>A degradative enzymes factory behind the ericoid mycorrhizal symbiosis.</title>
        <authorList>
            <consortium name="DOE Joint Genome Institute"/>
            <person name="Martino E."/>
            <person name="Morin E."/>
            <person name="Grelet G."/>
            <person name="Kuo A."/>
            <person name="Kohler A."/>
            <person name="Daghino S."/>
            <person name="Barry K."/>
            <person name="Choi C."/>
            <person name="Cichocki N."/>
            <person name="Clum A."/>
            <person name="Copeland A."/>
            <person name="Hainaut M."/>
            <person name="Haridas S."/>
            <person name="Labutti K."/>
            <person name="Lindquist E."/>
            <person name="Lipzen A."/>
            <person name="Khouja H.-R."/>
            <person name="Murat C."/>
            <person name="Ohm R."/>
            <person name="Olson A."/>
            <person name="Spatafora J."/>
            <person name="Veneault-Fourrey C."/>
            <person name="Henrissat B."/>
            <person name="Grigoriev I."/>
            <person name="Martin F."/>
            <person name="Perotto S."/>
        </authorList>
    </citation>
    <scope>NUCLEOTIDE SEQUENCE [LARGE SCALE GENOMIC DNA]</scope>
    <source>
        <strain evidence="1 2">UAMH 7357</strain>
    </source>
</reference>
<proteinExistence type="predicted"/>
<dbReference type="EMBL" id="KZ613480">
    <property type="protein sequence ID" value="PMD21585.1"/>
    <property type="molecule type" value="Genomic_DNA"/>
</dbReference>
<dbReference type="Proteomes" id="UP000235672">
    <property type="component" value="Unassembled WGS sequence"/>
</dbReference>
<name>A0A2J6Q5M8_9HELO</name>
<dbReference type="OrthoDB" id="3500415at2759"/>
<protein>
    <submittedName>
        <fullName evidence="1">Uncharacterized protein</fullName>
    </submittedName>
</protein>
<keyword evidence="2" id="KW-1185">Reference proteome</keyword>
<evidence type="ECO:0000313" key="2">
    <source>
        <dbReference type="Proteomes" id="UP000235672"/>
    </source>
</evidence>
<organism evidence="1 2">
    <name type="scientific">Hyaloscypha hepaticicola</name>
    <dbReference type="NCBI Taxonomy" id="2082293"/>
    <lineage>
        <taxon>Eukaryota</taxon>
        <taxon>Fungi</taxon>
        <taxon>Dikarya</taxon>
        <taxon>Ascomycota</taxon>
        <taxon>Pezizomycotina</taxon>
        <taxon>Leotiomycetes</taxon>
        <taxon>Helotiales</taxon>
        <taxon>Hyaloscyphaceae</taxon>
        <taxon>Hyaloscypha</taxon>
    </lineage>
</organism>
<accession>A0A2J6Q5M8</accession>
<evidence type="ECO:0000313" key="1">
    <source>
        <dbReference type="EMBL" id="PMD21585.1"/>
    </source>
</evidence>
<dbReference type="AlphaFoldDB" id="A0A2J6Q5M8"/>